<dbReference type="CDD" id="cd00293">
    <property type="entry name" value="USP-like"/>
    <property type="match status" value="1"/>
</dbReference>
<dbReference type="SUPFAM" id="SSF52402">
    <property type="entry name" value="Adenine nucleotide alpha hydrolases-like"/>
    <property type="match status" value="1"/>
</dbReference>
<protein>
    <submittedName>
        <fullName evidence="2">Universal stress protein</fullName>
    </submittedName>
</protein>
<dbReference type="InterPro" id="IPR006016">
    <property type="entry name" value="UspA"/>
</dbReference>
<dbReference type="InterPro" id="IPR014729">
    <property type="entry name" value="Rossmann-like_a/b/a_fold"/>
</dbReference>
<accession>A0A7Y6NQK8</accession>
<dbReference type="Pfam" id="PF00582">
    <property type="entry name" value="Usp"/>
    <property type="match status" value="1"/>
</dbReference>
<organism evidence="2 3">
    <name type="scientific">Piscinibacter koreensis</name>
    <dbReference type="NCBI Taxonomy" id="2742824"/>
    <lineage>
        <taxon>Bacteria</taxon>
        <taxon>Pseudomonadati</taxon>
        <taxon>Pseudomonadota</taxon>
        <taxon>Betaproteobacteria</taxon>
        <taxon>Burkholderiales</taxon>
        <taxon>Sphaerotilaceae</taxon>
        <taxon>Piscinibacter</taxon>
    </lineage>
</organism>
<dbReference type="EMBL" id="JABWMJ010000008">
    <property type="protein sequence ID" value="NUZ07479.1"/>
    <property type="molecule type" value="Genomic_DNA"/>
</dbReference>
<evidence type="ECO:0000313" key="3">
    <source>
        <dbReference type="Proteomes" id="UP000529637"/>
    </source>
</evidence>
<evidence type="ECO:0000259" key="1">
    <source>
        <dbReference type="Pfam" id="PF00582"/>
    </source>
</evidence>
<dbReference type="RefSeq" id="WP_176070325.1">
    <property type="nucleotide sequence ID" value="NZ_JABWMJ010000008.1"/>
</dbReference>
<dbReference type="AlphaFoldDB" id="A0A7Y6NQK8"/>
<dbReference type="Gene3D" id="3.40.50.620">
    <property type="entry name" value="HUPs"/>
    <property type="match status" value="1"/>
</dbReference>
<keyword evidence="3" id="KW-1185">Reference proteome</keyword>
<gene>
    <name evidence="2" type="ORF">HQN59_17075</name>
</gene>
<comment type="caution">
    <text evidence="2">The sequence shown here is derived from an EMBL/GenBank/DDBJ whole genome shotgun (WGS) entry which is preliminary data.</text>
</comment>
<name>A0A7Y6NQK8_9BURK</name>
<feature type="domain" description="UspA" evidence="1">
    <location>
        <begin position="2"/>
        <end position="56"/>
    </location>
</feature>
<evidence type="ECO:0000313" key="2">
    <source>
        <dbReference type="EMBL" id="NUZ07479.1"/>
    </source>
</evidence>
<reference evidence="2 3" key="1">
    <citation type="submission" date="2020-06" db="EMBL/GenBank/DDBJ databases">
        <title>Schlegella sp. ID0723 isolated from air conditioner.</title>
        <authorList>
            <person name="Kim D.Y."/>
            <person name="Kim D.-U."/>
        </authorList>
    </citation>
    <scope>NUCLEOTIDE SEQUENCE [LARGE SCALE GENOMIC DNA]</scope>
    <source>
        <strain evidence="2 3">ID0723</strain>
    </source>
</reference>
<sequence length="64" mass="6822">MHLAHGNAAEEIGRVAREVGADLLVVGHREQGRLSRWWRGSVGASLLTHAPCSILVAVSHTEVG</sequence>
<dbReference type="Proteomes" id="UP000529637">
    <property type="component" value="Unassembled WGS sequence"/>
</dbReference>
<proteinExistence type="predicted"/>